<dbReference type="PATRIC" id="fig|452652.3.peg.7520"/>
<evidence type="ECO:0000313" key="1">
    <source>
        <dbReference type="EMBL" id="BAJ33227.1"/>
    </source>
</evidence>
<organism evidence="1 2">
    <name type="scientific">Kitasatospora setae (strain ATCC 33774 / DSM 43861 / JCM 3304 / KCC A-0304 / NBRC 14216 / KM-6054)</name>
    <name type="common">Streptomyces setae</name>
    <dbReference type="NCBI Taxonomy" id="452652"/>
    <lineage>
        <taxon>Bacteria</taxon>
        <taxon>Bacillati</taxon>
        <taxon>Actinomycetota</taxon>
        <taxon>Actinomycetes</taxon>
        <taxon>Kitasatosporales</taxon>
        <taxon>Streptomycetaceae</taxon>
        <taxon>Kitasatospora</taxon>
    </lineage>
</organism>
<dbReference type="eggNOG" id="ENOG502ZKQ4">
    <property type="taxonomic scope" value="Bacteria"/>
</dbReference>
<dbReference type="Proteomes" id="UP000007076">
    <property type="component" value="Chromosome"/>
</dbReference>
<evidence type="ECO:0000313" key="2">
    <source>
        <dbReference type="Proteomes" id="UP000007076"/>
    </source>
</evidence>
<reference evidence="1 2" key="1">
    <citation type="journal article" date="2010" name="DNA Res.">
        <title>Genome sequence of Kitasatospora setae NBRC 14216T: an evolutionary snapshot of the family Streptomycetaceae.</title>
        <authorList>
            <person name="Ichikawa N."/>
            <person name="Oguchi A."/>
            <person name="Ikeda H."/>
            <person name="Ishikawa J."/>
            <person name="Kitani S."/>
            <person name="Watanabe Y."/>
            <person name="Nakamura S."/>
            <person name="Katano Y."/>
            <person name="Kishi E."/>
            <person name="Sasagawa M."/>
            <person name="Ankai A."/>
            <person name="Fukui S."/>
            <person name="Hashimoto Y."/>
            <person name="Kamata S."/>
            <person name="Otoguro M."/>
            <person name="Tanikawa S."/>
            <person name="Nihira T."/>
            <person name="Horinouchi S."/>
            <person name="Ohnishi Y."/>
            <person name="Hayakawa M."/>
            <person name="Kuzuyama T."/>
            <person name="Arisawa A."/>
            <person name="Nomoto F."/>
            <person name="Miura H."/>
            <person name="Takahashi Y."/>
            <person name="Fujita N."/>
        </authorList>
    </citation>
    <scope>NUCLEOTIDE SEQUENCE [LARGE SCALE GENOMIC DNA]</scope>
    <source>
        <strain evidence="2">ATCC 33774 / DSM 43861 / JCM 3304 / KCC A-0304 / NBRC 14216 / KM-6054</strain>
    </source>
</reference>
<dbReference type="EMBL" id="AP010968">
    <property type="protein sequence ID" value="BAJ33227.1"/>
    <property type="molecule type" value="Genomic_DNA"/>
</dbReference>
<gene>
    <name evidence="1" type="ordered locus">KSE_74720</name>
</gene>
<dbReference type="AlphaFoldDB" id="E4NJS9"/>
<sequence>MSVTGWWVVMPVPGAVVVDVGAVVGPLVAAQAREGGAGFERWRRGELDLREAEAQYGLAAPDLLDDHLDLLYEVWGAHEKSGPFLAAACRKGCPAAGLAHAVGAERFGALPGWFGNFALGPERVREAFPAVEAAFSLGTGERAAAERRLYEALEEVRPEDADALLDGLVPVWRRARDAGWGLLGAQATPS</sequence>
<name>E4NJS9_KITSK</name>
<keyword evidence="2" id="KW-1185">Reference proteome</keyword>
<protein>
    <submittedName>
        <fullName evidence="1">Uncharacterized protein</fullName>
    </submittedName>
</protein>
<dbReference type="KEGG" id="ksk:KSE_74720"/>
<dbReference type="RefSeq" id="WP_014140518.1">
    <property type="nucleotide sequence ID" value="NC_016109.1"/>
</dbReference>
<dbReference type="HOGENOM" id="CLU_1426271_0_0_11"/>
<proteinExistence type="predicted"/>
<accession>E4NJS9</accession>